<comment type="caution">
    <text evidence="3">The sequence shown here is derived from an EMBL/GenBank/DDBJ whole genome shotgun (WGS) entry which is preliminary data.</text>
</comment>
<protein>
    <recommendedName>
        <fullName evidence="2">CBU-0592-like domain-containing protein</fullName>
    </recommendedName>
</protein>
<keyword evidence="1" id="KW-1133">Transmembrane helix</keyword>
<keyword evidence="1" id="KW-0812">Transmembrane</keyword>
<dbReference type="NCBIfam" id="NF047864">
    <property type="entry name" value="CBU_0592_membra"/>
    <property type="match status" value="1"/>
</dbReference>
<reference evidence="3 4" key="1">
    <citation type="submission" date="2023-06" db="EMBL/GenBank/DDBJ databases">
        <title>Cellulomonas sp. MW4 Whole genome sequence.</title>
        <authorList>
            <person name="Park S."/>
        </authorList>
    </citation>
    <scope>NUCLEOTIDE SEQUENCE [LARGE SCALE GENOMIC DNA]</scope>
    <source>
        <strain evidence="3 4">MW4</strain>
    </source>
</reference>
<keyword evidence="1" id="KW-0472">Membrane</keyword>
<name>A0ABT7SE29_9CELL</name>
<accession>A0ABT7SE29</accession>
<gene>
    <name evidence="3" type="ORF">QRT04_02790</name>
</gene>
<organism evidence="3 4">
    <name type="scientific">Cellulomonas alba</name>
    <dbReference type="NCBI Taxonomy" id="3053467"/>
    <lineage>
        <taxon>Bacteria</taxon>
        <taxon>Bacillati</taxon>
        <taxon>Actinomycetota</taxon>
        <taxon>Actinomycetes</taxon>
        <taxon>Micrococcales</taxon>
        <taxon>Cellulomonadaceae</taxon>
        <taxon>Cellulomonas</taxon>
    </lineage>
</organism>
<dbReference type="RefSeq" id="WP_289453363.1">
    <property type="nucleotide sequence ID" value="NZ_JAUCGQ010000001.1"/>
</dbReference>
<evidence type="ECO:0000259" key="2">
    <source>
        <dbReference type="Pfam" id="PF26604"/>
    </source>
</evidence>
<evidence type="ECO:0000256" key="1">
    <source>
        <dbReference type="SAM" id="Phobius"/>
    </source>
</evidence>
<feature type="domain" description="CBU-0592-like" evidence="2">
    <location>
        <begin position="4"/>
        <end position="77"/>
    </location>
</feature>
<dbReference type="InterPro" id="IPR058058">
    <property type="entry name" value="CBU_0592-like"/>
</dbReference>
<dbReference type="EMBL" id="JAUCGQ010000001">
    <property type="protein sequence ID" value="MDM7853847.1"/>
    <property type="molecule type" value="Genomic_DNA"/>
</dbReference>
<feature type="transmembrane region" description="Helical" evidence="1">
    <location>
        <begin position="57"/>
        <end position="77"/>
    </location>
</feature>
<evidence type="ECO:0000313" key="4">
    <source>
        <dbReference type="Proteomes" id="UP001529338"/>
    </source>
</evidence>
<dbReference type="Pfam" id="PF26604">
    <property type="entry name" value="CBU_0592"/>
    <property type="match status" value="1"/>
</dbReference>
<proteinExistence type="predicted"/>
<sequence length="92" mass="9408">MTGQLVQVVGSLLVLAGFAAAQTGRLDPRSLPYLVLNLVGSAVLAVDALLGHQWGFLLLEGVWAAVSLVGLVGVLVARRRTTDARDAGSAAG</sequence>
<evidence type="ECO:0000313" key="3">
    <source>
        <dbReference type="EMBL" id="MDM7853847.1"/>
    </source>
</evidence>
<dbReference type="Proteomes" id="UP001529338">
    <property type="component" value="Unassembled WGS sequence"/>
</dbReference>
<keyword evidence="4" id="KW-1185">Reference proteome</keyword>
<feature type="transmembrane region" description="Helical" evidence="1">
    <location>
        <begin position="31"/>
        <end position="50"/>
    </location>
</feature>